<gene>
    <name evidence="8" type="ORF">METZ01_LOCUS59569</name>
</gene>
<evidence type="ECO:0000256" key="5">
    <source>
        <dbReference type="ARBA" id="ARBA00023098"/>
    </source>
</evidence>
<dbReference type="Pfam" id="PF00725">
    <property type="entry name" value="3HCDH"/>
    <property type="match status" value="2"/>
</dbReference>
<dbReference type="GO" id="GO:0006635">
    <property type="term" value="P:fatty acid beta-oxidation"/>
    <property type="evidence" value="ECO:0007669"/>
    <property type="project" value="UniProtKB-UniPathway"/>
</dbReference>
<dbReference type="InterPro" id="IPR036291">
    <property type="entry name" value="NAD(P)-bd_dom_sf"/>
</dbReference>
<proteinExistence type="predicted"/>
<evidence type="ECO:0000313" key="8">
    <source>
        <dbReference type="EMBL" id="SVA06715.1"/>
    </source>
</evidence>
<dbReference type="InterPro" id="IPR001753">
    <property type="entry name" value="Enoyl-CoA_hydra/iso"/>
</dbReference>
<dbReference type="SUPFAM" id="SSF51735">
    <property type="entry name" value="NAD(P)-binding Rossmann-fold domains"/>
    <property type="match status" value="1"/>
</dbReference>
<dbReference type="GO" id="GO:0016616">
    <property type="term" value="F:oxidoreductase activity, acting on the CH-OH group of donors, NAD or NADP as acceptor"/>
    <property type="evidence" value="ECO:0007669"/>
    <property type="project" value="InterPro"/>
</dbReference>
<evidence type="ECO:0000256" key="2">
    <source>
        <dbReference type="ARBA" id="ARBA00022832"/>
    </source>
</evidence>
<keyword evidence="2" id="KW-0276">Fatty acid metabolism</keyword>
<dbReference type="InterPro" id="IPR006176">
    <property type="entry name" value="3-OHacyl-CoA_DH_NAD-bd"/>
</dbReference>
<protein>
    <recommendedName>
        <fullName evidence="9">3-hydroxyacyl-CoA dehydrogenase</fullName>
    </recommendedName>
</protein>
<reference evidence="8" key="1">
    <citation type="submission" date="2018-05" db="EMBL/GenBank/DDBJ databases">
        <authorList>
            <person name="Lanie J.A."/>
            <person name="Ng W.-L."/>
            <person name="Kazmierczak K.M."/>
            <person name="Andrzejewski T.M."/>
            <person name="Davidsen T.M."/>
            <person name="Wayne K.J."/>
            <person name="Tettelin H."/>
            <person name="Glass J.I."/>
            <person name="Rusch D."/>
            <person name="Podicherti R."/>
            <person name="Tsui H.-C.T."/>
            <person name="Winkler M.E."/>
        </authorList>
    </citation>
    <scope>NUCLEOTIDE SEQUENCE</scope>
</reference>
<keyword evidence="4" id="KW-0520">NAD</keyword>
<evidence type="ECO:0000256" key="3">
    <source>
        <dbReference type="ARBA" id="ARBA00023002"/>
    </source>
</evidence>
<dbReference type="SUPFAM" id="SSF52096">
    <property type="entry name" value="ClpP/crotonase"/>
    <property type="match status" value="1"/>
</dbReference>
<dbReference type="Gene3D" id="3.40.50.720">
    <property type="entry name" value="NAD(P)-binding Rossmann-like Domain"/>
    <property type="match status" value="1"/>
</dbReference>
<sequence length="760" mass="82164">MGAGIAAHLANGGVQVDLLDIVPEGAEDRDILSRGAIARLHKTKPAPLMHADFAERIQPGNLEDHLERVAKADWIVEAVVEDLKIKQKVFKQLEKVRKDGSFISSNTSTIPRAQLTKGMGQRFERDFLITHFFNPPRYLRLLEIVPSPVMELERLNAFRDFTDRRLGKGVVICNDTPGFIGNRIGVYWMQCAINAAIELGLTVEEADAVMGRPIGVPKTAVFGLLDLVGLDLVPHIAESMLATLPENDDYRRVVAEAEENGIAAIIAGMIEAGYTGRKGKGGFYRLNRDGGKKVKEARDLTTGDYAPANRRVALESPKAAKQGLRALVEYPDKGGEYAWKVLSQTLAYTASLIPEIAGSISDVDKAMRLGYGWKRGPFEMLDTFGVEWFCERLSADGLAVPPLLAHGSPLYEHKTQLMVDGSYIAVPRAEDTLHVTDLRKASEPLASNASASIWDAGDGIALLEFHSKMNSIDPLTLEMVAEAVELVEMGDFVGLVIGNDGEHFSAGANIGLALFVANVGAWEESDKMIRGGQLAFMTLKHSSFPVVGASSGLAIGGGCEVLLACDAIQAHAETYTGLVEVGVGLVPAWGGCKEMLRRWAEVGPHGPMAPVTRIFENVGTAKVATSAFEARDMQILRDGDGITMNRERVLADAKARCLEMVASYEPPEIATHRLAGPSGRAGLQMAVADLLRSGKATPHDGVVAGELAIVLTGGETDPTKELDDSDILDLEREAILKLMKTTPTLERIEHMLNTGKPLRN</sequence>
<keyword evidence="3" id="KW-0560">Oxidoreductase</keyword>
<dbReference type="Pfam" id="PF02737">
    <property type="entry name" value="3HCDH_N"/>
    <property type="match status" value="1"/>
</dbReference>
<dbReference type="Gene3D" id="3.90.226.10">
    <property type="entry name" value="2-enoyl-CoA Hydratase, Chain A, domain 1"/>
    <property type="match status" value="1"/>
</dbReference>
<accession>A0A381SRQ7</accession>
<dbReference type="InterPro" id="IPR006108">
    <property type="entry name" value="3HC_DH_C"/>
</dbReference>
<dbReference type="AlphaFoldDB" id="A0A381SRQ7"/>
<evidence type="ECO:0000256" key="1">
    <source>
        <dbReference type="ARBA" id="ARBA00005005"/>
    </source>
</evidence>
<evidence type="ECO:0000259" key="7">
    <source>
        <dbReference type="Pfam" id="PF02737"/>
    </source>
</evidence>
<dbReference type="PANTHER" id="PTHR48075">
    <property type="entry name" value="3-HYDROXYACYL-COA DEHYDROGENASE FAMILY PROTEIN"/>
    <property type="match status" value="1"/>
</dbReference>
<dbReference type="EMBL" id="UINC01003483">
    <property type="protein sequence ID" value="SVA06715.1"/>
    <property type="molecule type" value="Genomic_DNA"/>
</dbReference>
<evidence type="ECO:0000256" key="4">
    <source>
        <dbReference type="ARBA" id="ARBA00023027"/>
    </source>
</evidence>
<dbReference type="UniPathway" id="UPA00659"/>
<dbReference type="InterPro" id="IPR008927">
    <property type="entry name" value="6-PGluconate_DH-like_C_sf"/>
</dbReference>
<dbReference type="PANTHER" id="PTHR48075:SF7">
    <property type="entry name" value="3-HYDROXYACYL-COA DEHYDROGENASE-RELATED"/>
    <property type="match status" value="1"/>
</dbReference>
<dbReference type="CDD" id="cd06558">
    <property type="entry name" value="crotonase-like"/>
    <property type="match status" value="1"/>
</dbReference>
<organism evidence="8">
    <name type="scientific">marine metagenome</name>
    <dbReference type="NCBI Taxonomy" id="408172"/>
    <lineage>
        <taxon>unclassified sequences</taxon>
        <taxon>metagenomes</taxon>
        <taxon>ecological metagenomes</taxon>
    </lineage>
</organism>
<dbReference type="InterPro" id="IPR029045">
    <property type="entry name" value="ClpP/crotonase-like_dom_sf"/>
</dbReference>
<comment type="pathway">
    <text evidence="1">Lipid metabolism; fatty acid beta-oxidation.</text>
</comment>
<dbReference type="SUPFAM" id="SSF48179">
    <property type="entry name" value="6-phosphogluconate dehydrogenase C-terminal domain-like"/>
    <property type="match status" value="2"/>
</dbReference>
<dbReference type="Gene3D" id="1.10.1040.50">
    <property type="match status" value="1"/>
</dbReference>
<keyword evidence="5" id="KW-0443">Lipid metabolism</keyword>
<dbReference type="GO" id="GO:0070403">
    <property type="term" value="F:NAD+ binding"/>
    <property type="evidence" value="ECO:0007669"/>
    <property type="project" value="InterPro"/>
</dbReference>
<evidence type="ECO:0000259" key="6">
    <source>
        <dbReference type="Pfam" id="PF00725"/>
    </source>
</evidence>
<feature type="domain" description="3-hydroxyacyl-CoA dehydrogenase C-terminal" evidence="6">
    <location>
        <begin position="341"/>
        <end position="388"/>
    </location>
</feature>
<feature type="domain" description="3-hydroxyacyl-CoA dehydrogenase C-terminal" evidence="6">
    <location>
        <begin position="178"/>
        <end position="285"/>
    </location>
</feature>
<name>A0A381SRQ7_9ZZZZ</name>
<feature type="domain" description="3-hydroxyacyl-CoA dehydrogenase NAD binding" evidence="7">
    <location>
        <begin position="1"/>
        <end position="176"/>
    </location>
</feature>
<evidence type="ECO:0008006" key="9">
    <source>
        <dbReference type="Google" id="ProtNLM"/>
    </source>
</evidence>
<dbReference type="Pfam" id="PF00378">
    <property type="entry name" value="ECH_1"/>
    <property type="match status" value="1"/>
</dbReference>